<comment type="caution">
    <text evidence="3">The sequence shown here is derived from an EMBL/GenBank/DDBJ whole genome shotgun (WGS) entry which is preliminary data.</text>
</comment>
<accession>A0ABD3R3L3</accession>
<evidence type="ECO:0000313" key="4">
    <source>
        <dbReference type="Proteomes" id="UP001530377"/>
    </source>
</evidence>
<keyword evidence="4" id="KW-1185">Reference proteome</keyword>
<name>A0ABD3R3L3_9STRA</name>
<organism evidence="3 4">
    <name type="scientific">Cyclostephanos tholiformis</name>
    <dbReference type="NCBI Taxonomy" id="382380"/>
    <lineage>
        <taxon>Eukaryota</taxon>
        <taxon>Sar</taxon>
        <taxon>Stramenopiles</taxon>
        <taxon>Ochrophyta</taxon>
        <taxon>Bacillariophyta</taxon>
        <taxon>Coscinodiscophyceae</taxon>
        <taxon>Thalassiosirophycidae</taxon>
        <taxon>Stephanodiscales</taxon>
        <taxon>Stephanodiscaceae</taxon>
        <taxon>Cyclostephanos</taxon>
    </lineage>
</organism>
<evidence type="ECO:0000256" key="1">
    <source>
        <dbReference type="SAM" id="MobiDB-lite"/>
    </source>
</evidence>
<sequence>MEGIDGDESPSVKSSEGVVGDDAAAGDNDRGIGDNKSSALDTDDSSAAVVLSSTEGIKFYTRDDVLCGRGGGTNVHPGNRRFRDLVNANRLAYLGARKNNKPDISRSIVRTIRESNGRFLRRDGKRGYLWFEIGDDGAREKTSQALRQRAPEMKKMLFSDEDPPRQWQKQHRAQQDSMKLRQDELMMGMGMGSQGTVHMGGQGMGGSGFPQMNMVGGGGVEAPPPSMVGGNQINGQGGDPGLSQQAFFAMMFNNQTYLISPEQIMILQQLAMSGMNPHGMNVQSQKSESQNSPSQNSQTQNGINDITSQTICSSNNWL</sequence>
<dbReference type="AlphaFoldDB" id="A0ABD3R3L3"/>
<feature type="compositionally biased region" description="Low complexity" evidence="1">
    <location>
        <begin position="34"/>
        <end position="45"/>
    </location>
</feature>
<dbReference type="Pfam" id="PF20710">
    <property type="entry name" value="DUF6824"/>
    <property type="match status" value="1"/>
</dbReference>
<feature type="compositionally biased region" description="Low complexity" evidence="1">
    <location>
        <begin position="17"/>
        <end position="26"/>
    </location>
</feature>
<evidence type="ECO:0000259" key="2">
    <source>
        <dbReference type="Pfam" id="PF20710"/>
    </source>
</evidence>
<dbReference type="EMBL" id="JALLPB020000668">
    <property type="protein sequence ID" value="KAL3807158.1"/>
    <property type="molecule type" value="Genomic_DNA"/>
</dbReference>
<protein>
    <recommendedName>
        <fullName evidence="2">DUF6824 domain-containing protein</fullName>
    </recommendedName>
</protein>
<proteinExistence type="predicted"/>
<feature type="domain" description="DUF6824" evidence="2">
    <location>
        <begin position="64"/>
        <end position="148"/>
    </location>
</feature>
<evidence type="ECO:0000313" key="3">
    <source>
        <dbReference type="EMBL" id="KAL3807158.1"/>
    </source>
</evidence>
<feature type="region of interest" description="Disordered" evidence="1">
    <location>
        <begin position="277"/>
        <end position="318"/>
    </location>
</feature>
<feature type="compositionally biased region" description="Polar residues" evidence="1">
    <location>
        <begin position="302"/>
        <end position="318"/>
    </location>
</feature>
<feature type="region of interest" description="Disordered" evidence="1">
    <location>
        <begin position="1"/>
        <end position="45"/>
    </location>
</feature>
<dbReference type="InterPro" id="IPR049227">
    <property type="entry name" value="DUF6824"/>
</dbReference>
<feature type="compositionally biased region" description="Low complexity" evidence="1">
    <location>
        <begin position="283"/>
        <end position="301"/>
    </location>
</feature>
<dbReference type="Proteomes" id="UP001530377">
    <property type="component" value="Unassembled WGS sequence"/>
</dbReference>
<gene>
    <name evidence="3" type="ORF">ACHAXA_011359</name>
</gene>
<reference evidence="3 4" key="1">
    <citation type="submission" date="2024-10" db="EMBL/GenBank/DDBJ databases">
        <title>Updated reference genomes for cyclostephanoid diatoms.</title>
        <authorList>
            <person name="Roberts W.R."/>
            <person name="Alverson A.J."/>
        </authorList>
    </citation>
    <scope>NUCLEOTIDE SEQUENCE [LARGE SCALE GENOMIC DNA]</scope>
    <source>
        <strain evidence="3 4">AJA228-03</strain>
    </source>
</reference>